<evidence type="ECO:0000313" key="4">
    <source>
        <dbReference type="Proteomes" id="UP000192247"/>
    </source>
</evidence>
<feature type="region of interest" description="Disordered" evidence="1">
    <location>
        <begin position="779"/>
        <end position="810"/>
    </location>
</feature>
<dbReference type="STRING" id="418985.A0A1V9X7K4"/>
<feature type="region of interest" description="Disordered" evidence="1">
    <location>
        <begin position="174"/>
        <end position="200"/>
    </location>
</feature>
<evidence type="ECO:0000313" key="3">
    <source>
        <dbReference type="EMBL" id="OQR69527.1"/>
    </source>
</evidence>
<evidence type="ECO:0000256" key="1">
    <source>
        <dbReference type="SAM" id="MobiDB-lite"/>
    </source>
</evidence>
<dbReference type="PANTHER" id="PTHR22793">
    <property type="entry name" value="MYOCARDIN-RELATED TRANSCRIPTION FACTOR-RELATED"/>
    <property type="match status" value="1"/>
</dbReference>
<proteinExistence type="predicted"/>
<dbReference type="GO" id="GO:0003713">
    <property type="term" value="F:transcription coactivator activity"/>
    <property type="evidence" value="ECO:0007669"/>
    <property type="project" value="TreeGrafter"/>
</dbReference>
<dbReference type="OrthoDB" id="197676at2759"/>
<dbReference type="AlphaFoldDB" id="A0A1V9X7K4"/>
<comment type="caution">
    <text evidence="3">The sequence shown here is derived from an EMBL/GenBank/DDBJ whole genome shotgun (WGS) entry which is preliminary data.</text>
</comment>
<dbReference type="InterPro" id="IPR003034">
    <property type="entry name" value="SAP_dom"/>
</dbReference>
<feature type="region of interest" description="Disordered" evidence="1">
    <location>
        <begin position="414"/>
        <end position="466"/>
    </location>
</feature>
<accession>A0A1V9X7K4</accession>
<dbReference type="SMART" id="SM00513">
    <property type="entry name" value="SAP"/>
    <property type="match status" value="1"/>
</dbReference>
<dbReference type="InParanoid" id="A0A1V9X7K4"/>
<reference evidence="3 4" key="1">
    <citation type="journal article" date="2017" name="Gigascience">
        <title>Draft genome of the honey bee ectoparasitic mite, Tropilaelaps mercedesae, is shaped by the parasitic life history.</title>
        <authorList>
            <person name="Dong X."/>
            <person name="Armstrong S.D."/>
            <person name="Xia D."/>
            <person name="Makepeace B.L."/>
            <person name="Darby A.C."/>
            <person name="Kadowaki T."/>
        </authorList>
    </citation>
    <scope>NUCLEOTIDE SEQUENCE [LARGE SCALE GENOMIC DNA]</scope>
    <source>
        <strain evidence="3">Wuxi-XJTLU</strain>
    </source>
</reference>
<feature type="compositionally biased region" description="Low complexity" evidence="1">
    <location>
        <begin position="174"/>
        <end position="194"/>
    </location>
</feature>
<sequence length="844" mass="90748">MNEKKETSYELLLQQQKVFLQWQMDNGQTSVNGSKQKMILPAPSSSYQGGTSISSEAYKLKCAKLEDMKVSDLKVELKKRNLPVSGSKPQLIERLKPFSDEIASLKPETAPSLEGVQLANNTISNNISGNAMALSNDSAAEDGSIGGEQDSVMAKMDILHKELLEKQRIQTLFQQQQHQQSGSNQQSGTTQHSNVITIADGSGPDQAIQVNRVLCQPGVQIIHAKSQLVTLQVAKSSDATHANGGMLNMSGLTGPQNIAIVSQVASSSGGLAATGLQKMSPQHIQVKQVQHVVPTSQPGATVGSPHVVSQLGKSLSQLQPIQIQQNGAVQVKQVNAPKQTVQTGKVQPVHIKAISGQHLQQAGANQPKTSTLPKQLLQHKVLLQPASIVASSLGTTPMSAGPASPALKSFSIERKGSLSQDGSRSHTRTHSLPGDMDKLFRKPPDYSESSPKHRQPPQPRSPGRESCEVNLNDIFEIITKQDQPAQFEVTRNPDTGVVTLKEATADTPKTSHIVTPNIKEPLVIEGLTLPVSLGENVAGAQHKTAQDHVGATPMASLPDGARTGQGLAKAAKAETDLPPARTAEEGGHNAQSFKGLPHVLAKSEPSIQNVLGATESPSLDVEKAEVSARTHEEKALDFNVDLDALETLDINFDIINQDNNNKQQNQHPFKTLALEPDQMSTDFQDLDWWSNELFETKQQNPEDITAAGQSNGGQRCASPLMTPISSQASLINGGPVGTTSSDNLRTPEIIPTLSLNDPLLSFSNAHSCGMADHKATNGIHHHHHHHHHHNNNNSLLGSGTTQPLTHHPPAISLYSDMQGLLCEDVVMADWTSPQPHSFDIHMQM</sequence>
<dbReference type="InterPro" id="IPR036361">
    <property type="entry name" value="SAP_dom_sf"/>
</dbReference>
<dbReference type="EMBL" id="MNPL01020581">
    <property type="protein sequence ID" value="OQR69527.1"/>
    <property type="molecule type" value="Genomic_DNA"/>
</dbReference>
<gene>
    <name evidence="3" type="ORF">BIW11_01834</name>
</gene>
<organism evidence="3 4">
    <name type="scientific">Tropilaelaps mercedesae</name>
    <dbReference type="NCBI Taxonomy" id="418985"/>
    <lineage>
        <taxon>Eukaryota</taxon>
        <taxon>Metazoa</taxon>
        <taxon>Ecdysozoa</taxon>
        <taxon>Arthropoda</taxon>
        <taxon>Chelicerata</taxon>
        <taxon>Arachnida</taxon>
        <taxon>Acari</taxon>
        <taxon>Parasitiformes</taxon>
        <taxon>Mesostigmata</taxon>
        <taxon>Gamasina</taxon>
        <taxon>Dermanyssoidea</taxon>
        <taxon>Laelapidae</taxon>
        <taxon>Tropilaelaps</taxon>
    </lineage>
</organism>
<feature type="domain" description="SAP" evidence="2">
    <location>
        <begin position="65"/>
        <end position="99"/>
    </location>
</feature>
<protein>
    <recommendedName>
        <fullName evidence="2">SAP domain-containing protein</fullName>
    </recommendedName>
</protein>
<dbReference type="PROSITE" id="PS50800">
    <property type="entry name" value="SAP"/>
    <property type="match status" value="1"/>
</dbReference>
<feature type="compositionally biased region" description="Polar residues" evidence="1">
    <location>
        <begin position="794"/>
        <end position="804"/>
    </location>
</feature>
<keyword evidence="4" id="KW-1185">Reference proteome</keyword>
<evidence type="ECO:0000259" key="2">
    <source>
        <dbReference type="PROSITE" id="PS50800"/>
    </source>
</evidence>
<name>A0A1V9X7K4_9ACAR</name>
<dbReference type="Proteomes" id="UP000192247">
    <property type="component" value="Unassembled WGS sequence"/>
</dbReference>
<dbReference type="InterPro" id="IPR043451">
    <property type="entry name" value="Myocardin-like"/>
</dbReference>
<feature type="compositionally biased region" description="Basic and acidic residues" evidence="1">
    <location>
        <begin position="435"/>
        <end position="445"/>
    </location>
</feature>
<feature type="compositionally biased region" description="Basic residues" evidence="1">
    <location>
        <begin position="779"/>
        <end position="790"/>
    </location>
</feature>
<dbReference type="Pfam" id="PF02037">
    <property type="entry name" value="SAP"/>
    <property type="match status" value="1"/>
</dbReference>
<dbReference type="GO" id="GO:0005634">
    <property type="term" value="C:nucleus"/>
    <property type="evidence" value="ECO:0007669"/>
    <property type="project" value="TreeGrafter"/>
</dbReference>
<dbReference type="PANTHER" id="PTHR22793:SF12">
    <property type="entry name" value="MYOCARDIN-RELATED TRANSCRIPTION FACTOR, ISOFORM H"/>
    <property type="match status" value="1"/>
</dbReference>
<dbReference type="SUPFAM" id="SSF68906">
    <property type="entry name" value="SAP domain"/>
    <property type="match status" value="1"/>
</dbReference>
<dbReference type="GO" id="GO:0045944">
    <property type="term" value="P:positive regulation of transcription by RNA polymerase II"/>
    <property type="evidence" value="ECO:0007669"/>
    <property type="project" value="TreeGrafter"/>
</dbReference>
<dbReference type="Gene3D" id="1.10.720.30">
    <property type="entry name" value="SAP domain"/>
    <property type="match status" value="1"/>
</dbReference>